<name>A0ABS9M5G7_9FIRM</name>
<evidence type="ECO:0000313" key="3">
    <source>
        <dbReference type="Proteomes" id="UP001200313"/>
    </source>
</evidence>
<organism evidence="2 3">
    <name type="scientific">Intestinimonas massiliensis</name>
    <name type="common">ex Afouda et al. 2020</name>
    <dbReference type="NCBI Taxonomy" id="1673721"/>
    <lineage>
        <taxon>Bacteria</taxon>
        <taxon>Bacillati</taxon>
        <taxon>Bacillota</taxon>
        <taxon>Clostridia</taxon>
        <taxon>Eubacteriales</taxon>
        <taxon>Intestinimonas</taxon>
    </lineage>
</organism>
<dbReference type="InterPro" id="IPR004843">
    <property type="entry name" value="Calcineurin-like_PHP"/>
</dbReference>
<accession>A0ABS9M5G7</accession>
<dbReference type="Gene3D" id="3.60.21.10">
    <property type="match status" value="1"/>
</dbReference>
<dbReference type="InterPro" id="IPR029052">
    <property type="entry name" value="Metallo-depent_PP-like"/>
</dbReference>
<dbReference type="RefSeq" id="WP_238073125.1">
    <property type="nucleotide sequence ID" value="NZ_JAKNJB010000004.1"/>
</dbReference>
<gene>
    <name evidence="2" type="ORF">L0P79_02995</name>
</gene>
<sequence>MMTREEAEKELIAMLEESEGGPSYSMEEVDAYMRELLHPKNQIYLTGDTHGQFERIISFCERQQVQPESTFIILGDVGLNYYGDRRDNRGKDNLTKIPITFFCIHGNHEMRPSEELGYQVKEYHGGKVWVQPEYPNLVFAIDGEIYDFFGHSCIVIGGAYSVDKYYRLARGYNWFEDEQPSDEIKEKVERVLSERDWKIDVVLSHTCPLRYEPAEVFLSMIDQSSVDKSTEQWLGTIESRLHYERWFCGHYHTDKEIDKIRFMFQDYTMLPHQIFLSAEKEMIRRMQRQAEIVEALGLMDEAQEEK</sequence>
<dbReference type="Proteomes" id="UP001200313">
    <property type="component" value="Unassembled WGS sequence"/>
</dbReference>
<evidence type="ECO:0000313" key="2">
    <source>
        <dbReference type="EMBL" id="MCG4526038.1"/>
    </source>
</evidence>
<feature type="domain" description="Calcineurin-like phosphoesterase" evidence="1">
    <location>
        <begin position="43"/>
        <end position="253"/>
    </location>
</feature>
<protein>
    <submittedName>
        <fullName evidence="2">Metallophosphoesterase</fullName>
    </submittedName>
</protein>
<dbReference type="SUPFAM" id="SSF56300">
    <property type="entry name" value="Metallo-dependent phosphatases"/>
    <property type="match status" value="1"/>
</dbReference>
<dbReference type="Pfam" id="PF00149">
    <property type="entry name" value="Metallophos"/>
    <property type="match status" value="1"/>
</dbReference>
<evidence type="ECO:0000259" key="1">
    <source>
        <dbReference type="Pfam" id="PF00149"/>
    </source>
</evidence>
<comment type="caution">
    <text evidence="2">The sequence shown here is derived from an EMBL/GenBank/DDBJ whole genome shotgun (WGS) entry which is preliminary data.</text>
</comment>
<keyword evidence="3" id="KW-1185">Reference proteome</keyword>
<dbReference type="EMBL" id="JAKNJB010000004">
    <property type="protein sequence ID" value="MCG4526038.1"/>
    <property type="molecule type" value="Genomic_DNA"/>
</dbReference>
<proteinExistence type="predicted"/>
<reference evidence="2 3" key="1">
    <citation type="submission" date="2022-01" db="EMBL/GenBank/DDBJ databases">
        <title>Collection of gut derived symbiotic bacterial strains cultured from healthy donors.</title>
        <authorList>
            <person name="Lin H."/>
            <person name="Kohout C."/>
            <person name="Waligurski E."/>
            <person name="Pamer E.G."/>
        </authorList>
    </citation>
    <scope>NUCLEOTIDE SEQUENCE [LARGE SCALE GENOMIC DNA]</scope>
    <source>
        <strain evidence="2 3">DFI.3.7</strain>
    </source>
</reference>